<dbReference type="EMBL" id="BSNI01000001">
    <property type="protein sequence ID" value="GLQ16087.1"/>
    <property type="molecule type" value="Genomic_DNA"/>
</dbReference>
<keyword evidence="2" id="KW-1185">Reference proteome</keyword>
<protein>
    <submittedName>
        <fullName evidence="1">Uncharacterized protein</fullName>
    </submittedName>
</protein>
<accession>A0ABQ5UQ61</accession>
<comment type="caution">
    <text evidence="1">The sequence shown here is derived from an EMBL/GenBank/DDBJ whole genome shotgun (WGS) entry which is preliminary data.</text>
</comment>
<reference evidence="1" key="1">
    <citation type="journal article" date="2014" name="Int. J. Syst. Evol. Microbiol.">
        <title>Complete genome of a new Firmicutes species belonging to the dominant human colonic microbiota ('Ruminococcus bicirculans') reveals two chromosomes and a selective capacity to utilize plant glucans.</title>
        <authorList>
            <consortium name="NISC Comparative Sequencing Program"/>
            <person name="Wegmann U."/>
            <person name="Louis P."/>
            <person name="Goesmann A."/>
            <person name="Henrissat B."/>
            <person name="Duncan S.H."/>
            <person name="Flint H.J."/>
        </authorList>
    </citation>
    <scope>NUCLEOTIDE SEQUENCE</scope>
    <source>
        <strain evidence="1">NBRC 107169</strain>
    </source>
</reference>
<gene>
    <name evidence="1" type="ORF">GCM10007879_03360</name>
</gene>
<proteinExistence type="predicted"/>
<evidence type="ECO:0000313" key="1">
    <source>
        <dbReference type="EMBL" id="GLQ16087.1"/>
    </source>
</evidence>
<name>A0ABQ5UQ61_9HYPH</name>
<reference evidence="1" key="2">
    <citation type="submission" date="2023-01" db="EMBL/GenBank/DDBJ databases">
        <title>Draft genome sequence of Maritalea porphyrae strain NBRC 107169.</title>
        <authorList>
            <person name="Sun Q."/>
            <person name="Mori K."/>
        </authorList>
    </citation>
    <scope>NUCLEOTIDE SEQUENCE</scope>
    <source>
        <strain evidence="1">NBRC 107169</strain>
    </source>
</reference>
<organism evidence="1 2">
    <name type="scientific">Maritalea porphyrae</name>
    <dbReference type="NCBI Taxonomy" id="880732"/>
    <lineage>
        <taxon>Bacteria</taxon>
        <taxon>Pseudomonadati</taxon>
        <taxon>Pseudomonadota</taxon>
        <taxon>Alphaproteobacteria</taxon>
        <taxon>Hyphomicrobiales</taxon>
        <taxon>Devosiaceae</taxon>
        <taxon>Maritalea</taxon>
    </lineage>
</organism>
<evidence type="ECO:0000313" key="2">
    <source>
        <dbReference type="Proteomes" id="UP001161405"/>
    </source>
</evidence>
<sequence>MADIEGGGTVSAVLRVDFEGGGYVINSLCDLYAFSTAEPQAAKPHTSHAQNAWCAMGKKKALPKRIEPEKIRGKL</sequence>
<dbReference type="Proteomes" id="UP001161405">
    <property type="component" value="Unassembled WGS sequence"/>
</dbReference>